<keyword evidence="1" id="KW-0472">Membrane</keyword>
<dbReference type="EMBL" id="BSSA01000034">
    <property type="protein sequence ID" value="GLW74333.1"/>
    <property type="molecule type" value="Genomic_DNA"/>
</dbReference>
<evidence type="ECO:0000313" key="2">
    <source>
        <dbReference type="EMBL" id="GLW74333.1"/>
    </source>
</evidence>
<protein>
    <submittedName>
        <fullName evidence="2">Uncharacterized protein</fullName>
    </submittedName>
</protein>
<dbReference type="NCBIfam" id="NF046117">
    <property type="entry name" value="SCO4848_fam"/>
    <property type="match status" value="1"/>
</dbReference>
<keyword evidence="1" id="KW-0812">Transmembrane</keyword>
<gene>
    <name evidence="2" type="ORF">Kpho02_66310</name>
</gene>
<evidence type="ECO:0000313" key="3">
    <source>
        <dbReference type="Proteomes" id="UP001165041"/>
    </source>
</evidence>
<proteinExistence type="predicted"/>
<comment type="caution">
    <text evidence="2">The sequence shown here is derived from an EMBL/GenBank/DDBJ whole genome shotgun (WGS) entry which is preliminary data.</text>
</comment>
<organism evidence="2 3">
    <name type="scientific">Kitasatospora phosalacinea</name>
    <dbReference type="NCBI Taxonomy" id="2065"/>
    <lineage>
        <taxon>Bacteria</taxon>
        <taxon>Bacillati</taxon>
        <taxon>Actinomycetota</taxon>
        <taxon>Actinomycetes</taxon>
        <taxon>Kitasatosporales</taxon>
        <taxon>Streptomycetaceae</taxon>
        <taxon>Kitasatospora</taxon>
    </lineage>
</organism>
<feature type="transmembrane region" description="Helical" evidence="1">
    <location>
        <begin position="7"/>
        <end position="30"/>
    </location>
</feature>
<evidence type="ECO:0000256" key="1">
    <source>
        <dbReference type="SAM" id="Phobius"/>
    </source>
</evidence>
<sequence length="93" mass="10107">MKLSRPVSWFLTAFGVWSVFIWTTFVKNLWKDSGGQAFVNGDHSQPTAFFWVHLLLAVTSLLLGLAIGWIGVRGLRALRRGASAATATGTAAE</sequence>
<dbReference type="InterPro" id="IPR058061">
    <property type="entry name" value="SCO4848-like"/>
</dbReference>
<reference evidence="2" key="1">
    <citation type="submission" date="2023-02" db="EMBL/GenBank/DDBJ databases">
        <title>Kitasatospora phosalacinea NBRC 14627.</title>
        <authorList>
            <person name="Ichikawa N."/>
            <person name="Sato H."/>
            <person name="Tonouchi N."/>
        </authorList>
    </citation>
    <scope>NUCLEOTIDE SEQUENCE</scope>
    <source>
        <strain evidence="2">NBRC 14627</strain>
    </source>
</reference>
<feature type="transmembrane region" description="Helical" evidence="1">
    <location>
        <begin position="50"/>
        <end position="72"/>
    </location>
</feature>
<name>A0A9W6QGC2_9ACTN</name>
<dbReference type="RefSeq" id="WP_285739931.1">
    <property type="nucleotide sequence ID" value="NZ_BSSA01000034.1"/>
</dbReference>
<dbReference type="Pfam" id="PF26606">
    <property type="entry name" value="SCO4848"/>
    <property type="match status" value="1"/>
</dbReference>
<keyword evidence="1" id="KW-1133">Transmembrane helix</keyword>
<accession>A0A9W6QGC2</accession>
<dbReference type="AlphaFoldDB" id="A0A9W6QGC2"/>
<dbReference type="Proteomes" id="UP001165041">
    <property type="component" value="Unassembled WGS sequence"/>
</dbReference>